<comment type="caution">
    <text evidence="5">The sequence shown here is derived from an EMBL/GenBank/DDBJ whole genome shotgun (WGS) entry which is preliminary data.</text>
</comment>
<reference evidence="5 6" key="1">
    <citation type="submission" date="2022-10" db="EMBL/GenBank/DDBJ databases">
        <title>Chitinophaga nivalis PC15 sp. nov., isolated from Pyeongchang county, South Korea.</title>
        <authorList>
            <person name="Trinh H.N."/>
        </authorList>
    </citation>
    <scope>NUCLEOTIDE SEQUENCE [LARGE SCALE GENOMIC DNA]</scope>
    <source>
        <strain evidence="5 6">PC14</strain>
    </source>
</reference>
<accession>A0ABT3IM62</accession>
<dbReference type="EMBL" id="JAPDNS010000001">
    <property type="protein sequence ID" value="MCW3485062.1"/>
    <property type="molecule type" value="Genomic_DNA"/>
</dbReference>
<organism evidence="5 6">
    <name type="scientific">Chitinophaga nivalis</name>
    <dbReference type="NCBI Taxonomy" id="2991709"/>
    <lineage>
        <taxon>Bacteria</taxon>
        <taxon>Pseudomonadati</taxon>
        <taxon>Bacteroidota</taxon>
        <taxon>Chitinophagia</taxon>
        <taxon>Chitinophagales</taxon>
        <taxon>Chitinophagaceae</taxon>
        <taxon>Chitinophaga</taxon>
    </lineage>
</organism>
<feature type="transmembrane region" description="Helical" evidence="3">
    <location>
        <begin position="21"/>
        <end position="41"/>
    </location>
</feature>
<evidence type="ECO:0000313" key="5">
    <source>
        <dbReference type="EMBL" id="MCW3485062.1"/>
    </source>
</evidence>
<evidence type="ECO:0000256" key="1">
    <source>
        <dbReference type="ARBA" id="ARBA00008324"/>
    </source>
</evidence>
<comment type="similarity">
    <text evidence="1">Belongs to the thioesterase PaaI family.</text>
</comment>
<evidence type="ECO:0000313" key="6">
    <source>
        <dbReference type="Proteomes" id="UP001207742"/>
    </source>
</evidence>
<keyword evidence="3" id="KW-1133">Transmembrane helix</keyword>
<keyword evidence="6" id="KW-1185">Reference proteome</keyword>
<keyword evidence="3" id="KW-0812">Transmembrane</keyword>
<protein>
    <submittedName>
        <fullName evidence="5">PaaI family thioesterase</fullName>
    </submittedName>
</protein>
<name>A0ABT3IM62_9BACT</name>
<gene>
    <name evidence="5" type="ORF">OL497_14230</name>
</gene>
<evidence type="ECO:0000259" key="4">
    <source>
        <dbReference type="Pfam" id="PF03061"/>
    </source>
</evidence>
<proteinExistence type="inferred from homology"/>
<dbReference type="PANTHER" id="PTHR21660">
    <property type="entry name" value="THIOESTERASE SUPERFAMILY MEMBER-RELATED"/>
    <property type="match status" value="1"/>
</dbReference>
<dbReference type="InterPro" id="IPR006683">
    <property type="entry name" value="Thioestr_dom"/>
</dbReference>
<feature type="transmembrane region" description="Helical" evidence="3">
    <location>
        <begin position="53"/>
        <end position="72"/>
    </location>
</feature>
<evidence type="ECO:0000256" key="3">
    <source>
        <dbReference type="SAM" id="Phobius"/>
    </source>
</evidence>
<dbReference type="CDD" id="cd03443">
    <property type="entry name" value="PaaI_thioesterase"/>
    <property type="match status" value="1"/>
</dbReference>
<dbReference type="SUPFAM" id="SSF54637">
    <property type="entry name" value="Thioesterase/thiol ester dehydrase-isomerase"/>
    <property type="match status" value="1"/>
</dbReference>
<dbReference type="Pfam" id="PF03061">
    <property type="entry name" value="4HBT"/>
    <property type="match status" value="1"/>
</dbReference>
<dbReference type="InterPro" id="IPR039298">
    <property type="entry name" value="ACOT13"/>
</dbReference>
<dbReference type="NCBIfam" id="TIGR00369">
    <property type="entry name" value="unchar_dom_1"/>
    <property type="match status" value="1"/>
</dbReference>
<sequence length="141" mass="15090">MEKLSPAIEQRTLESFARQRLMTLYGATVSGLAPGFMEISVLPMEALLRTSGIFHGGVLAALADTAAGYAAATMQPQDTSFLTVEFKINFLHTAKGEKLLASGKVLKAGSTLTVCQADLYTVQQDVEKHVATALVTLMKAR</sequence>
<evidence type="ECO:0000256" key="2">
    <source>
        <dbReference type="ARBA" id="ARBA00022801"/>
    </source>
</evidence>
<dbReference type="InterPro" id="IPR029069">
    <property type="entry name" value="HotDog_dom_sf"/>
</dbReference>
<keyword evidence="2" id="KW-0378">Hydrolase</keyword>
<keyword evidence="3" id="KW-0472">Membrane</keyword>
<feature type="domain" description="Thioesterase" evidence="4">
    <location>
        <begin position="52"/>
        <end position="126"/>
    </location>
</feature>
<dbReference type="InterPro" id="IPR003736">
    <property type="entry name" value="PAAI_dom"/>
</dbReference>
<dbReference type="Gene3D" id="3.10.129.10">
    <property type="entry name" value="Hotdog Thioesterase"/>
    <property type="match status" value="1"/>
</dbReference>
<dbReference type="PANTHER" id="PTHR21660:SF1">
    <property type="entry name" value="ACYL-COENZYME A THIOESTERASE 13"/>
    <property type="match status" value="1"/>
</dbReference>
<dbReference type="Proteomes" id="UP001207742">
    <property type="component" value="Unassembled WGS sequence"/>
</dbReference>
<dbReference type="RefSeq" id="WP_264731076.1">
    <property type="nucleotide sequence ID" value="NZ_JAPDNR010000001.1"/>
</dbReference>